<comment type="caution">
    <text evidence="4">The sequence shown here is derived from an EMBL/GenBank/DDBJ whole genome shotgun (WGS) entry which is preliminary data.</text>
</comment>
<sequence>MTRPRRHVEEQVAMMTRRCLDRQFFMRADETMNAIANYEIARSAGRSGVSVHGVAVMSNHVHIVVTDPKAKRSGFMRDAMAGFARARNADLGRRGYFWDDQPYCDTVLLDHEAMEEKLLYTFLNPVLAELVDRVEEWPGFMIRPSDWEKPVKVRRPDDFYSKRQPEFIEFTAKRPPGYDHMTLEELVAYFERRIKEKEDELIAEREREKRRVAGIADILAKLPTFRPTTESESGRIRPRFASKNPEVMRAAIERERAFYAAYRRTRERWVQGKKRLVFPNGTLWLKQNAPVKCGERDPNEAGLAPNMRPAPGESVSLAG</sequence>
<evidence type="ECO:0000256" key="1">
    <source>
        <dbReference type="SAM" id="Coils"/>
    </source>
</evidence>
<dbReference type="GO" id="GO:0006313">
    <property type="term" value="P:DNA transposition"/>
    <property type="evidence" value="ECO:0007669"/>
    <property type="project" value="InterPro"/>
</dbReference>
<evidence type="ECO:0000256" key="2">
    <source>
        <dbReference type="SAM" id="MobiDB-lite"/>
    </source>
</evidence>
<dbReference type="GO" id="GO:0003677">
    <property type="term" value="F:DNA binding"/>
    <property type="evidence" value="ECO:0007669"/>
    <property type="project" value="InterPro"/>
</dbReference>
<dbReference type="Gene3D" id="3.30.70.1290">
    <property type="entry name" value="Transposase IS200-like"/>
    <property type="match status" value="1"/>
</dbReference>
<keyword evidence="1" id="KW-0175">Coiled coil</keyword>
<proteinExistence type="predicted"/>
<dbReference type="PANTHER" id="PTHR34322:SF2">
    <property type="entry name" value="TRANSPOSASE IS200-LIKE DOMAIN-CONTAINING PROTEIN"/>
    <property type="match status" value="1"/>
</dbReference>
<protein>
    <recommendedName>
        <fullName evidence="3">Transposase IS200-like domain-containing protein</fullName>
    </recommendedName>
</protein>
<dbReference type="SUPFAM" id="SSF143422">
    <property type="entry name" value="Transposase IS200-like"/>
    <property type="match status" value="1"/>
</dbReference>
<dbReference type="SMART" id="SM01321">
    <property type="entry name" value="Y1_Tnp"/>
    <property type="match status" value="1"/>
</dbReference>
<name>A0A5C6XRR8_9DELT</name>
<accession>A0A5C6XRR8</accession>
<feature type="domain" description="Transposase IS200-like" evidence="3">
    <location>
        <begin position="8"/>
        <end position="124"/>
    </location>
</feature>
<dbReference type="InterPro" id="IPR002686">
    <property type="entry name" value="Transposase_17"/>
</dbReference>
<dbReference type="RefSeq" id="WP_146972883.1">
    <property type="nucleotide sequence ID" value="NZ_VOSL01000018.1"/>
</dbReference>
<evidence type="ECO:0000313" key="4">
    <source>
        <dbReference type="EMBL" id="TXD41688.1"/>
    </source>
</evidence>
<dbReference type="PANTHER" id="PTHR34322">
    <property type="entry name" value="TRANSPOSASE, Y1_TNP DOMAIN-CONTAINING"/>
    <property type="match status" value="1"/>
</dbReference>
<dbReference type="OrthoDB" id="5493590at2"/>
<evidence type="ECO:0000259" key="3">
    <source>
        <dbReference type="SMART" id="SM01321"/>
    </source>
</evidence>
<dbReference type="EMBL" id="VOSL01000018">
    <property type="protein sequence ID" value="TXD41688.1"/>
    <property type="molecule type" value="Genomic_DNA"/>
</dbReference>
<dbReference type="Proteomes" id="UP000321046">
    <property type="component" value="Unassembled WGS sequence"/>
</dbReference>
<feature type="coiled-coil region" evidence="1">
    <location>
        <begin position="180"/>
        <end position="211"/>
    </location>
</feature>
<reference evidence="4 5" key="1">
    <citation type="submission" date="2019-08" db="EMBL/GenBank/DDBJ databases">
        <title>Bradymonadales sp. TMQ2.</title>
        <authorList>
            <person name="Liang Q."/>
        </authorList>
    </citation>
    <scope>NUCLEOTIDE SEQUENCE [LARGE SCALE GENOMIC DNA]</scope>
    <source>
        <strain evidence="4 5">TMQ2</strain>
    </source>
</reference>
<organism evidence="4 5">
    <name type="scientific">Lujinxingia vulgaris</name>
    <dbReference type="NCBI Taxonomy" id="2600176"/>
    <lineage>
        <taxon>Bacteria</taxon>
        <taxon>Deltaproteobacteria</taxon>
        <taxon>Bradymonadales</taxon>
        <taxon>Lujinxingiaceae</taxon>
        <taxon>Lujinxingia</taxon>
    </lineage>
</organism>
<dbReference type="GO" id="GO:0004803">
    <property type="term" value="F:transposase activity"/>
    <property type="evidence" value="ECO:0007669"/>
    <property type="project" value="InterPro"/>
</dbReference>
<gene>
    <name evidence="4" type="ORF">FRC96_03845</name>
</gene>
<feature type="region of interest" description="Disordered" evidence="2">
    <location>
        <begin position="294"/>
        <end position="319"/>
    </location>
</feature>
<evidence type="ECO:0000313" key="5">
    <source>
        <dbReference type="Proteomes" id="UP000321046"/>
    </source>
</evidence>
<dbReference type="InterPro" id="IPR036515">
    <property type="entry name" value="Transposase_17_sf"/>
</dbReference>
<dbReference type="AlphaFoldDB" id="A0A5C6XRR8"/>